<feature type="region of interest" description="Disordered" evidence="1">
    <location>
        <begin position="254"/>
        <end position="302"/>
    </location>
</feature>
<sequence>MIIKLVRLTLCFALFYSAQSAAYNEAMCILIKQEMQQNSNNKASRQYRKAARDYKNNCNKPKQVQTQPKPQISEPEPTPIVTQPQPLIVEPAPVVEPIVAPANNINEETLNLTDEQKQQINEQLNTNDVITIDVNTANDQPQTQTENEQSAAQNTINNNTDESHPPAVPPVKQPKVEPVNTAPENTAPIKVLSKPAPIVTPLPANQNSSSLLLPTLIIVIVVLIGAMVLVRIRRAKQQKTEPVMGADALVKNAKNEQSAAKKTKQPEPTAEQVNTESTTAAAPIKKQHKAPSTQSTELNKPIPVEVKAEQANLPNTKSETQEVAQQPNEQLISNEAINTTEQPVAIAPQSAQPTDEPSATFSDAKQKTEPNTAEFEAAAKTTLERIKSADEFSEPQVREFDPDAKPVKRKRNHGAQITEPTHTETERNTVEQTQNTPEPITPSEPVADLHTPNETANNEVTSFATEHDFKEPEVRTFDPSAPLPGKKPAPKKAEVKVEPVPENKPENIATPIDEQEQAPSKPEPAPEPKKADSSNPFANLSLDESWDPNSAEKPKIEEKKRTPKSQALIDAEERAKNMKTKE</sequence>
<keyword evidence="3" id="KW-0732">Signal</keyword>
<feature type="compositionally biased region" description="Polar residues" evidence="1">
    <location>
        <begin position="271"/>
        <end position="280"/>
    </location>
</feature>
<feature type="chain" id="PRO_5014318083" description="Cell surface protein" evidence="3">
    <location>
        <begin position="23"/>
        <end position="582"/>
    </location>
</feature>
<evidence type="ECO:0008006" key="8">
    <source>
        <dbReference type="Google" id="ProtNLM"/>
    </source>
</evidence>
<feature type="compositionally biased region" description="Basic and acidic residues" evidence="1">
    <location>
        <begin position="382"/>
        <end position="406"/>
    </location>
</feature>
<keyword evidence="2" id="KW-0472">Membrane</keyword>
<feature type="transmembrane region" description="Helical" evidence="2">
    <location>
        <begin position="211"/>
        <end position="230"/>
    </location>
</feature>
<feature type="compositionally biased region" description="Basic and acidic residues" evidence="1">
    <location>
        <begin position="571"/>
        <end position="582"/>
    </location>
</feature>
<reference evidence="4 7" key="1">
    <citation type="submission" date="2015-06" db="EMBL/GenBank/DDBJ databases">
        <title>Genome sequence of Pseudoalteromonas carrageenovora.</title>
        <authorList>
            <person name="Xie B.-B."/>
            <person name="Rong J.-C."/>
            <person name="Qin Q.-L."/>
            <person name="Zhang Y.-Z."/>
        </authorList>
    </citation>
    <scope>NUCLEOTIDE SEQUENCE [LARGE SCALE GENOMIC DNA]</scope>
    <source>
        <strain evidence="4 7">IAM 12662</strain>
    </source>
</reference>
<dbReference type="Proteomes" id="UP000615003">
    <property type="component" value="Unassembled WGS sequence"/>
</dbReference>
<protein>
    <recommendedName>
        <fullName evidence="8">Cell surface protein</fullName>
    </recommendedName>
</protein>
<feature type="region of interest" description="Disordered" evidence="1">
    <location>
        <begin position="346"/>
        <end position="582"/>
    </location>
</feature>
<evidence type="ECO:0000256" key="3">
    <source>
        <dbReference type="SAM" id="SignalP"/>
    </source>
</evidence>
<evidence type="ECO:0000313" key="6">
    <source>
        <dbReference type="Proteomes" id="UP000238288"/>
    </source>
</evidence>
<feature type="region of interest" description="Disordered" evidence="1">
    <location>
        <begin position="55"/>
        <end position="80"/>
    </location>
</feature>
<feature type="compositionally biased region" description="Basic and acidic residues" evidence="1">
    <location>
        <begin position="465"/>
        <end position="476"/>
    </location>
</feature>
<dbReference type="GeneID" id="93665309"/>
<dbReference type="RefSeq" id="WP_104643770.1">
    <property type="nucleotide sequence ID" value="NZ_AQGW01000025.1"/>
</dbReference>
<dbReference type="Proteomes" id="UP000238288">
    <property type="component" value="Chromosome PCAR9b"/>
</dbReference>
<dbReference type="OrthoDB" id="6316319at2"/>
<keyword evidence="7" id="KW-1185">Reference proteome</keyword>
<feature type="signal peptide" evidence="3">
    <location>
        <begin position="1"/>
        <end position="22"/>
    </location>
</feature>
<dbReference type="AlphaFoldDB" id="A0A2K4XE72"/>
<evidence type="ECO:0000313" key="4">
    <source>
        <dbReference type="EMBL" id="MBE0384211.1"/>
    </source>
</evidence>
<evidence type="ECO:0000256" key="1">
    <source>
        <dbReference type="SAM" id="MobiDB-lite"/>
    </source>
</evidence>
<keyword evidence="2" id="KW-0812">Transmembrane</keyword>
<evidence type="ECO:0000256" key="2">
    <source>
        <dbReference type="SAM" id="Phobius"/>
    </source>
</evidence>
<evidence type="ECO:0000313" key="7">
    <source>
        <dbReference type="Proteomes" id="UP000615003"/>
    </source>
</evidence>
<feature type="region of interest" description="Disordered" evidence="1">
    <location>
        <begin position="139"/>
        <end position="174"/>
    </location>
</feature>
<reference evidence="5 6" key="2">
    <citation type="submission" date="2017-11" db="EMBL/GenBank/DDBJ databases">
        <authorList>
            <person name="Han C.G."/>
        </authorList>
    </citation>
    <scope>NUCLEOTIDE SEQUENCE [LARGE SCALE GENOMIC DNA]</scope>
    <source>
        <strain evidence="6">ATCC 43555</strain>
        <strain evidence="5">ATCC43555</strain>
    </source>
</reference>
<gene>
    <name evidence="5" type="ORF">PCAR9_B0116</name>
    <name evidence="4" type="ORF">PCARR_b0153</name>
</gene>
<organism evidence="5 6">
    <name type="scientific">Pseudoalteromonas carrageenovora IAM 12662</name>
    <dbReference type="NCBI Taxonomy" id="1314868"/>
    <lineage>
        <taxon>Bacteria</taxon>
        <taxon>Pseudomonadati</taxon>
        <taxon>Pseudomonadota</taxon>
        <taxon>Gammaproteobacteria</taxon>
        <taxon>Alteromonadales</taxon>
        <taxon>Pseudoalteromonadaceae</taxon>
        <taxon>Pseudoalteromonas</taxon>
    </lineage>
</organism>
<feature type="compositionally biased region" description="Polar residues" evidence="1">
    <location>
        <begin position="139"/>
        <end position="160"/>
    </location>
</feature>
<feature type="compositionally biased region" description="Basic and acidic residues" evidence="1">
    <location>
        <begin position="491"/>
        <end position="505"/>
    </location>
</feature>
<name>A0A2K4XE72_PSEVC</name>
<keyword evidence="2" id="KW-1133">Transmembrane helix</keyword>
<accession>A0A2K4XE72</accession>
<feature type="compositionally biased region" description="Polar residues" evidence="1">
    <location>
        <begin position="452"/>
        <end position="464"/>
    </location>
</feature>
<feature type="compositionally biased region" description="Polar residues" evidence="1">
    <location>
        <begin position="349"/>
        <end position="363"/>
    </location>
</feature>
<proteinExistence type="predicted"/>
<dbReference type="EMBL" id="AQGW01000025">
    <property type="protein sequence ID" value="MBE0384211.1"/>
    <property type="molecule type" value="Genomic_DNA"/>
</dbReference>
<evidence type="ECO:0000313" key="5">
    <source>
        <dbReference type="EMBL" id="SOU42601.1"/>
    </source>
</evidence>
<feature type="compositionally biased region" description="Basic and acidic residues" evidence="1">
    <location>
        <begin position="550"/>
        <end position="560"/>
    </location>
</feature>
<dbReference type="EMBL" id="LT965929">
    <property type="protein sequence ID" value="SOU42601.1"/>
    <property type="molecule type" value="Genomic_DNA"/>
</dbReference>
<feature type="compositionally biased region" description="Low complexity" evidence="1">
    <location>
        <begin position="60"/>
        <end position="71"/>
    </location>
</feature>